<accession>A0A174KJK8</accession>
<name>A0A174KJK8_9BACE</name>
<organism evidence="1 3">
    <name type="scientific">Bacteroides faecis</name>
    <dbReference type="NCBI Taxonomy" id="674529"/>
    <lineage>
        <taxon>Bacteria</taxon>
        <taxon>Pseudomonadati</taxon>
        <taxon>Bacteroidota</taxon>
        <taxon>Bacteroidia</taxon>
        <taxon>Bacteroidales</taxon>
        <taxon>Bacteroidaceae</taxon>
        <taxon>Bacteroides</taxon>
    </lineage>
</organism>
<dbReference type="NCBIfam" id="TIGR04256">
    <property type="entry name" value="GxxExxY"/>
    <property type="match status" value="1"/>
</dbReference>
<reference evidence="2" key="2">
    <citation type="submission" date="2022-08" db="EMBL/GenBank/DDBJ databases">
        <title>Genome Sequencing of Bacteroides fragilis Group Isolates with Nanopore Technology.</title>
        <authorList>
            <person name="Tisza M.J."/>
            <person name="Smith D."/>
            <person name="Dekker J.P."/>
        </authorList>
    </citation>
    <scope>NUCLEOTIDE SEQUENCE</scope>
    <source>
        <strain evidence="2">BFG-527</strain>
    </source>
</reference>
<reference evidence="1 3" key="1">
    <citation type="submission" date="2015-09" db="EMBL/GenBank/DDBJ databases">
        <authorList>
            <consortium name="Pathogen Informatics"/>
        </authorList>
    </citation>
    <scope>NUCLEOTIDE SEQUENCE [LARGE SCALE GENOMIC DNA]</scope>
    <source>
        <strain evidence="1 3">2789STDY5834846</strain>
    </source>
</reference>
<dbReference type="RefSeq" id="WP_055269348.1">
    <property type="nucleotide sequence ID" value="NZ_CAJTBR010000047.1"/>
</dbReference>
<evidence type="ECO:0000313" key="4">
    <source>
        <dbReference type="Proteomes" id="UP001060104"/>
    </source>
</evidence>
<dbReference type="GeneID" id="69588250"/>
<evidence type="ECO:0000313" key="1">
    <source>
        <dbReference type="EMBL" id="CUP11001.1"/>
    </source>
</evidence>
<dbReference type="InterPro" id="IPR026350">
    <property type="entry name" value="GxxExxY"/>
</dbReference>
<dbReference type="Pfam" id="PF13366">
    <property type="entry name" value="PDDEXK_3"/>
    <property type="match status" value="1"/>
</dbReference>
<evidence type="ECO:0000313" key="3">
    <source>
        <dbReference type="Proteomes" id="UP000095606"/>
    </source>
</evidence>
<protein>
    <submittedName>
        <fullName evidence="1">GxxExxY protein</fullName>
    </submittedName>
</protein>
<gene>
    <name evidence="1" type="ORF">ERS852461_01879</name>
    <name evidence="2" type="ORF">NXY30_06315</name>
</gene>
<dbReference type="Proteomes" id="UP001060104">
    <property type="component" value="Chromosome"/>
</dbReference>
<proteinExistence type="predicted"/>
<keyword evidence="4" id="KW-1185">Reference proteome</keyword>
<dbReference type="AlphaFoldDB" id="A0A174KJK8"/>
<evidence type="ECO:0000313" key="2">
    <source>
        <dbReference type="EMBL" id="UVQ75996.1"/>
    </source>
</evidence>
<dbReference type="EMBL" id="CZAE01000007">
    <property type="protein sequence ID" value="CUP11001.1"/>
    <property type="molecule type" value="Genomic_DNA"/>
</dbReference>
<sequence>MIHEKLTKEIISAFYEVHNTLGFGFLEQVYQNALYKELLRRGLFCQSQKEMEVYYKGEMVGRYIADIVVNDEIILELKAVTTLRPEHEWQLVNYLKATGLEVGLLLNFGVAAEVKRKINTSFLNRGIRVIRA</sequence>
<dbReference type="Proteomes" id="UP000095606">
    <property type="component" value="Unassembled WGS sequence"/>
</dbReference>
<dbReference type="EMBL" id="CP103141">
    <property type="protein sequence ID" value="UVQ75996.1"/>
    <property type="molecule type" value="Genomic_DNA"/>
</dbReference>